<keyword evidence="7" id="KW-1185">Reference proteome</keyword>
<dbReference type="SMR" id="A0A1J6KDW8"/>
<evidence type="ECO:0000259" key="5">
    <source>
        <dbReference type="Pfam" id="PF23286"/>
    </source>
</evidence>
<dbReference type="PANTHER" id="PTHR16083">
    <property type="entry name" value="LEUCINE RICH REPEAT CONTAINING PROTEIN"/>
    <property type="match status" value="1"/>
</dbReference>
<dbReference type="OMA" id="THESSCC"/>
<keyword evidence="3" id="KW-0611">Plant defense</keyword>
<dbReference type="Gramene" id="OIT23128">
    <property type="protein sequence ID" value="OIT23128"/>
    <property type="gene ID" value="A4A49_41398"/>
</dbReference>
<sequence>MRTPDFTGMPNLEYLDLYGCGSLEKVHHSPGCCSKLIQLDLSYCENLKRFPCFNVESLEYLDFEFCYMLEKFPEIHGRMKPEIKERPSSITQYQTHITKLDLSGMRSLVALPSSIYKLKSLVFLNVSKCSKLESLPEEIADLHNLEELHAIDTLISRPPITVIGTSGSHCNLIDGGLPEDIGSLSSLKKLELRGNNYEHLPRSIAQLGALRYLGLSYCERLTQLPELPPELNELRVDCHMAMKSIHDLVTKRKKLQRVKLGAHNDSMYNLFAHALFQNISSLRHDISASDSLSDSVFTIVHPWNNIPSWFLYKGRDSSVSVNLPENWYIPHKFLGFAVCYCGSLIDTTAQLIPVSDDGMSCMTQKLALSSHSECDTAEWDTEDDINFFLVDGLWNTSKANGKTPNDYGIIRLSFSGETKEYGVRLLYKEEAEVEALPQMRENNNDSVTHESSCCCCRCRIL</sequence>
<reference evidence="6" key="1">
    <citation type="submission" date="2016-11" db="EMBL/GenBank/DDBJ databases">
        <title>The genome of Nicotiana attenuata.</title>
        <authorList>
            <person name="Xu S."/>
            <person name="Brockmoeller T."/>
            <person name="Gaquerel E."/>
            <person name="Navarro A."/>
            <person name="Kuhl H."/>
            <person name="Gase K."/>
            <person name="Ling Z."/>
            <person name="Zhou W."/>
            <person name="Kreitzer C."/>
            <person name="Stanke M."/>
            <person name="Tang H."/>
            <person name="Lyons E."/>
            <person name="Pandey P."/>
            <person name="Pandey S.P."/>
            <person name="Timmermann B."/>
            <person name="Baldwin I.T."/>
        </authorList>
    </citation>
    <scope>NUCLEOTIDE SEQUENCE [LARGE SCALE GENOMIC DNA]</scope>
    <source>
        <strain evidence="6">UT</strain>
    </source>
</reference>
<organism evidence="6 7">
    <name type="scientific">Nicotiana attenuata</name>
    <name type="common">Coyote tobacco</name>
    <dbReference type="NCBI Taxonomy" id="49451"/>
    <lineage>
        <taxon>Eukaryota</taxon>
        <taxon>Viridiplantae</taxon>
        <taxon>Streptophyta</taxon>
        <taxon>Embryophyta</taxon>
        <taxon>Tracheophyta</taxon>
        <taxon>Spermatophyta</taxon>
        <taxon>Magnoliopsida</taxon>
        <taxon>eudicotyledons</taxon>
        <taxon>Gunneridae</taxon>
        <taxon>Pentapetalae</taxon>
        <taxon>asterids</taxon>
        <taxon>lamiids</taxon>
        <taxon>Solanales</taxon>
        <taxon>Solanaceae</taxon>
        <taxon>Nicotianoideae</taxon>
        <taxon>Nicotianeae</taxon>
        <taxon>Nicotiana</taxon>
    </lineage>
</organism>
<dbReference type="InterPro" id="IPR058546">
    <property type="entry name" value="RPS4B/Roq1-like_LRR"/>
</dbReference>
<dbReference type="Pfam" id="PF20160">
    <property type="entry name" value="C-JID"/>
    <property type="match status" value="1"/>
</dbReference>
<accession>A0A1J6KDW8</accession>
<evidence type="ECO:0000313" key="6">
    <source>
        <dbReference type="EMBL" id="OIT23128.1"/>
    </source>
</evidence>
<evidence type="ECO:0000256" key="3">
    <source>
        <dbReference type="ARBA" id="ARBA00022821"/>
    </source>
</evidence>
<evidence type="ECO:0000259" key="4">
    <source>
        <dbReference type="Pfam" id="PF20160"/>
    </source>
</evidence>
<dbReference type="InterPro" id="IPR032675">
    <property type="entry name" value="LRR_dom_sf"/>
</dbReference>
<evidence type="ECO:0000313" key="7">
    <source>
        <dbReference type="Proteomes" id="UP000187609"/>
    </source>
</evidence>
<dbReference type="InterPro" id="IPR045344">
    <property type="entry name" value="C-JID"/>
</dbReference>
<dbReference type="Proteomes" id="UP000187609">
    <property type="component" value="Unassembled WGS sequence"/>
</dbReference>
<feature type="domain" description="C-JID" evidence="4">
    <location>
        <begin position="302"/>
        <end position="432"/>
    </location>
</feature>
<dbReference type="PANTHER" id="PTHR16083:SF52">
    <property type="entry name" value="TMV RESISTANCE PROTEIN N-LIKE"/>
    <property type="match status" value="1"/>
</dbReference>
<proteinExistence type="predicted"/>
<dbReference type="Gene3D" id="3.80.10.10">
    <property type="entry name" value="Ribonuclease Inhibitor"/>
    <property type="match status" value="2"/>
</dbReference>
<dbReference type="AlphaFoldDB" id="A0A1J6KDW8"/>
<dbReference type="SUPFAM" id="SSF52047">
    <property type="entry name" value="RNI-like"/>
    <property type="match status" value="1"/>
</dbReference>
<dbReference type="Pfam" id="PF23286">
    <property type="entry name" value="LRR_13"/>
    <property type="match status" value="1"/>
</dbReference>
<keyword evidence="1" id="KW-0433">Leucine-rich repeat</keyword>
<gene>
    <name evidence="6" type="primary">N_22</name>
    <name evidence="6" type="ORF">A4A49_41398</name>
</gene>
<keyword evidence="2" id="KW-0677">Repeat</keyword>
<dbReference type="STRING" id="49451.A0A1J6KDW8"/>
<evidence type="ECO:0000256" key="2">
    <source>
        <dbReference type="ARBA" id="ARBA00022737"/>
    </source>
</evidence>
<name>A0A1J6KDW8_NICAT</name>
<evidence type="ECO:0000256" key="1">
    <source>
        <dbReference type="ARBA" id="ARBA00022614"/>
    </source>
</evidence>
<feature type="domain" description="Disease resistance protein RPS4B/Roq1-like leucine-rich repeats" evidence="5">
    <location>
        <begin position="56"/>
        <end position="254"/>
    </location>
</feature>
<protein>
    <submittedName>
        <fullName evidence="6">Tmv resistance protein n</fullName>
    </submittedName>
</protein>
<dbReference type="EMBL" id="MJEQ01003337">
    <property type="protein sequence ID" value="OIT23128.1"/>
    <property type="molecule type" value="Genomic_DNA"/>
</dbReference>
<comment type="caution">
    <text evidence="6">The sequence shown here is derived from an EMBL/GenBank/DDBJ whole genome shotgun (WGS) entry which is preliminary data.</text>
</comment>